<evidence type="ECO:0000256" key="1">
    <source>
        <dbReference type="ARBA" id="ARBA00001933"/>
    </source>
</evidence>
<dbReference type="SUPFAM" id="SSF53383">
    <property type="entry name" value="PLP-dependent transferases"/>
    <property type="match status" value="1"/>
</dbReference>
<accession>A0A1G7X1X6</accession>
<evidence type="ECO:0000256" key="3">
    <source>
        <dbReference type="ARBA" id="ARBA00022679"/>
    </source>
</evidence>
<evidence type="ECO:0000256" key="2">
    <source>
        <dbReference type="ARBA" id="ARBA00022576"/>
    </source>
</evidence>
<dbReference type="InterPro" id="IPR004839">
    <property type="entry name" value="Aminotransferase_I/II_large"/>
</dbReference>
<keyword evidence="2 4" id="KW-0032">Aminotransferase</keyword>
<dbReference type="PANTHER" id="PTHR42832">
    <property type="entry name" value="AMINO ACID AMINOTRANSFERASE"/>
    <property type="match status" value="1"/>
</dbReference>
<dbReference type="GO" id="GO:0008483">
    <property type="term" value="F:transaminase activity"/>
    <property type="evidence" value="ECO:0007669"/>
    <property type="project" value="UniProtKB-KW"/>
</dbReference>
<sequence>MISVSSRLQETKEYYFSKKLREVAQLKKQGKPIINLGIGSPDLAPPQEVVEELIKATQAPGAYQYQAYKGLDELREAMCNFYQTHYQIRLDQDQEVLPLMGSKEGIALISMAFLNEGDEVLVPNPGYPTYQAATKLLNAKLISYDLTQENSWHPEVKALQKLDLSRVKLMWINYPNMPTGETADKEKLQELIRFAKANSILLVNDNPYSMVLTDEKFSIFQMEGAHDVCLELNSLSKSFNLAGFRVGFLAGNSEFISAVLKVKSNMDSGMFFPIQKAAAKALNLDLSWFARQNAIYKNRRSLIWDICDSLGLEVNKNAVGLFVWAKIKSSGSAEELADELLYDKDIFVTPGTVFGDNGANYLRFSLCVSEEKLELCRERLLKPKAV</sequence>
<dbReference type="OrthoDB" id="9802328at2"/>
<dbReference type="InterPro" id="IPR004838">
    <property type="entry name" value="NHTrfase_class1_PyrdxlP-BS"/>
</dbReference>
<name>A0A1G7X1X6_9FLAO</name>
<dbReference type="EMBL" id="FNCW01000007">
    <property type="protein sequence ID" value="SDG78146.1"/>
    <property type="molecule type" value="Genomic_DNA"/>
</dbReference>
<proteinExistence type="inferred from homology"/>
<dbReference type="InterPro" id="IPR015424">
    <property type="entry name" value="PyrdxlP-dep_Trfase"/>
</dbReference>
<organism evidence="6 7">
    <name type="scientific">Psychroflexus sediminis</name>
    <dbReference type="NCBI Taxonomy" id="470826"/>
    <lineage>
        <taxon>Bacteria</taxon>
        <taxon>Pseudomonadati</taxon>
        <taxon>Bacteroidota</taxon>
        <taxon>Flavobacteriia</taxon>
        <taxon>Flavobacteriales</taxon>
        <taxon>Flavobacteriaceae</taxon>
        <taxon>Psychroflexus</taxon>
    </lineage>
</organism>
<gene>
    <name evidence="6" type="ORF">SAMN04488027_10732</name>
</gene>
<reference evidence="6 7" key="1">
    <citation type="submission" date="2016-10" db="EMBL/GenBank/DDBJ databases">
        <authorList>
            <person name="de Groot N.N."/>
        </authorList>
    </citation>
    <scope>NUCLEOTIDE SEQUENCE [LARGE SCALE GENOMIC DNA]</scope>
    <source>
        <strain evidence="6 7">DSM 19803</strain>
    </source>
</reference>
<dbReference type="STRING" id="470826.SAMN04488027_10732"/>
<protein>
    <recommendedName>
        <fullName evidence="4">Aminotransferase</fullName>
        <ecNumber evidence="4">2.6.1.-</ecNumber>
    </recommendedName>
</protein>
<keyword evidence="3 4" id="KW-0808">Transferase</keyword>
<dbReference type="Proteomes" id="UP000199296">
    <property type="component" value="Unassembled WGS sequence"/>
</dbReference>
<dbReference type="EC" id="2.6.1.-" evidence="4"/>
<evidence type="ECO:0000313" key="7">
    <source>
        <dbReference type="Proteomes" id="UP000199296"/>
    </source>
</evidence>
<evidence type="ECO:0000256" key="4">
    <source>
        <dbReference type="RuleBase" id="RU000481"/>
    </source>
</evidence>
<evidence type="ECO:0000313" key="6">
    <source>
        <dbReference type="EMBL" id="SDG78146.1"/>
    </source>
</evidence>
<dbReference type="CDD" id="cd00609">
    <property type="entry name" value="AAT_like"/>
    <property type="match status" value="1"/>
</dbReference>
<dbReference type="Pfam" id="PF00155">
    <property type="entry name" value="Aminotran_1_2"/>
    <property type="match status" value="1"/>
</dbReference>
<dbReference type="PANTHER" id="PTHR42832:SF3">
    <property type="entry name" value="L-GLUTAMINE--4-(METHYLSULFANYL)-2-OXOBUTANOATE AMINOTRANSFERASE"/>
    <property type="match status" value="1"/>
</dbReference>
<dbReference type="InterPro" id="IPR050881">
    <property type="entry name" value="LL-DAP_aminotransferase"/>
</dbReference>
<dbReference type="Gene3D" id="3.90.1150.10">
    <property type="entry name" value="Aspartate Aminotransferase, domain 1"/>
    <property type="match status" value="1"/>
</dbReference>
<evidence type="ECO:0000259" key="5">
    <source>
        <dbReference type="Pfam" id="PF00155"/>
    </source>
</evidence>
<feature type="domain" description="Aminotransferase class I/classII large" evidence="5">
    <location>
        <begin position="32"/>
        <end position="379"/>
    </location>
</feature>
<dbReference type="InterPro" id="IPR015421">
    <property type="entry name" value="PyrdxlP-dep_Trfase_major"/>
</dbReference>
<dbReference type="AlphaFoldDB" id="A0A1G7X1X6"/>
<keyword evidence="7" id="KW-1185">Reference proteome</keyword>
<dbReference type="GO" id="GO:0030170">
    <property type="term" value="F:pyridoxal phosphate binding"/>
    <property type="evidence" value="ECO:0007669"/>
    <property type="project" value="InterPro"/>
</dbReference>
<comment type="similarity">
    <text evidence="4">Belongs to the class-I pyridoxal-phosphate-dependent aminotransferase family.</text>
</comment>
<dbReference type="Gene3D" id="3.40.640.10">
    <property type="entry name" value="Type I PLP-dependent aspartate aminotransferase-like (Major domain)"/>
    <property type="match status" value="1"/>
</dbReference>
<dbReference type="RefSeq" id="WP_093367964.1">
    <property type="nucleotide sequence ID" value="NZ_FNCW01000007.1"/>
</dbReference>
<comment type="cofactor">
    <cofactor evidence="1 4">
        <name>pyridoxal 5'-phosphate</name>
        <dbReference type="ChEBI" id="CHEBI:597326"/>
    </cofactor>
</comment>
<dbReference type="PROSITE" id="PS00105">
    <property type="entry name" value="AA_TRANSFER_CLASS_1"/>
    <property type="match status" value="1"/>
</dbReference>
<dbReference type="InterPro" id="IPR015422">
    <property type="entry name" value="PyrdxlP-dep_Trfase_small"/>
</dbReference>